<evidence type="ECO:0000313" key="21">
    <source>
        <dbReference type="Proteomes" id="UP000702425"/>
    </source>
</evidence>
<evidence type="ECO:0000256" key="7">
    <source>
        <dbReference type="ARBA" id="ARBA00022692"/>
    </source>
</evidence>
<keyword evidence="5" id="KW-0597">Phosphoprotein</keyword>
<dbReference type="Gene3D" id="3.30.565.10">
    <property type="entry name" value="Histidine kinase-like ATPase, C-terminal domain"/>
    <property type="match status" value="1"/>
</dbReference>
<feature type="coiled-coil region" evidence="14">
    <location>
        <begin position="849"/>
        <end position="876"/>
    </location>
</feature>
<keyword evidence="6 20" id="KW-0808">Transferase</keyword>
<dbReference type="CDD" id="cd00130">
    <property type="entry name" value="PAS"/>
    <property type="match status" value="3"/>
</dbReference>
<dbReference type="Pfam" id="PF00512">
    <property type="entry name" value="HisKA"/>
    <property type="match status" value="1"/>
</dbReference>
<dbReference type="Pfam" id="PF02743">
    <property type="entry name" value="dCache_1"/>
    <property type="match status" value="1"/>
</dbReference>
<dbReference type="RefSeq" id="WP_172191328.1">
    <property type="nucleotide sequence ID" value="NZ_CAWPPK010000030.1"/>
</dbReference>
<evidence type="ECO:0000256" key="10">
    <source>
        <dbReference type="ARBA" id="ARBA00022840"/>
    </source>
</evidence>
<dbReference type="Proteomes" id="UP000702425">
    <property type="component" value="Unassembled WGS sequence"/>
</dbReference>
<evidence type="ECO:0000256" key="5">
    <source>
        <dbReference type="ARBA" id="ARBA00022553"/>
    </source>
</evidence>
<sequence>MPLPRFASKTSQNHIKIPLRRVIVASFVLQIAAAVGIVGYLSFRNGQIVVEEFAQKLSAETGKRVEEKLTAVLENAQSVNQLNAEAIDRAELNLQLERPQPRGEKFLWQQMRSFKSIQWISLGAEKSGEYLGIWRNPHDNSLQIVAASKSTNFQNIYYATDGRGTRTAKLKAQPATYDARRRPWYKEVVAANKPIWTSIYPGFTPGTVFIAASQPIRDRKGKLLGVCAVNFSLSEFQQYLHRIKLSKTGQIFAIERSGLLVASSSQESPFRKMSGKQELQRVNVLDSQTPVIRTAAKYLYEHFGGFGDIKQRQQLKFSRDGQEYFLEVLPFSDSYGLNWLIAIAVPKSDFLGEINRNTQSTILFCLVALLLSTIAGVHTARWVTLPLRRLNEAAKDIAAREFDRAVAVSRLEEVGELAQSFNEMAAQLKKSFQALAESEEKFAQLVENLPVGVSAIDPGGAVIFMNSAGEQILGRGEMPDATAQELAQAYQIYIAGTNQLYPAEQMPFVRALSGFEVIAEDMEIRRDGQNIRLDVRALPVFDGAGNILYVLTVFKDITARKQAEQILADYNRTLEIEVVDRTIELASINARLQVEIEERQQAEKIIRQERDFNLKIIENSPIFFVAIDSEGKILQVNDCMLQAVGYTAAEVTGKDYLATFVPPSDRAGLHSIFERVTASQQTVNEHPVLTKCDRTLLVEWHGIPVLDESGSLDFLFGFGIDIGERKQAQLVLQKSEALFHKLANTVPGELYILVQHPDGSVNMEYISPLCREIQELEPEEIQNNSALFYEQMHPDDRSSHFEAIVKSATDLELFSHEWRIVTASGKLKWLQGYSRPELRENGDIVWHGIIIDTSDRKQAEQELKQAKEAAEAANKTKSIFLANMSHELRTPLNAILGFAELMEPSANLSVPEKENIKIIRRSGEHLLQLINQVLDLSKIEAGRMTLNAKNFDLYRLLGDLQNMFQIRAQNKGLQLIIDCSSDVPQYVKSDEVKLRQVLINLLDNAVKFTEDGSVLVTVRHDREGITKPTGEIFNKIKNKNTLLIYFEIVDTGFGISPEELESIFELFVQSSSGKKVQKGTGLGLNISREFIKLMGGDITVESEVGRGTVFKFDIQVVTAAAPVEVINKYLEVNDLSESSSMVTEQISESAAIFTLDSMPKVSPEWTNNLKQAVRQADFNLIATIIEQIRSDNDVVAEVMMNHLYNFDYQKILDLIAEIEL</sequence>
<accession>A0ABX2D3Z1</accession>
<comment type="caution">
    <text evidence="20">The sequence shown here is derived from an EMBL/GenBank/DDBJ whole genome shotgun (WGS) entry which is preliminary data.</text>
</comment>
<feature type="domain" description="PAC" evidence="18">
    <location>
        <begin position="682"/>
        <end position="734"/>
    </location>
</feature>
<dbReference type="Pfam" id="PF00672">
    <property type="entry name" value="HAMP"/>
    <property type="match status" value="1"/>
</dbReference>
<dbReference type="CDD" id="cd16922">
    <property type="entry name" value="HATPase_EvgS-ArcB-TorS-like"/>
    <property type="match status" value="1"/>
</dbReference>
<keyword evidence="14" id="KW-0175">Coiled coil</keyword>
<dbReference type="GO" id="GO:0004673">
    <property type="term" value="F:protein histidine kinase activity"/>
    <property type="evidence" value="ECO:0007669"/>
    <property type="project" value="UniProtKB-EC"/>
</dbReference>
<dbReference type="InterPro" id="IPR013655">
    <property type="entry name" value="PAS_fold_3"/>
</dbReference>
<dbReference type="InterPro" id="IPR036890">
    <property type="entry name" value="HATPase_C_sf"/>
</dbReference>
<dbReference type="Gene3D" id="3.30.450.20">
    <property type="entry name" value="PAS domain"/>
    <property type="match status" value="5"/>
</dbReference>
<evidence type="ECO:0000259" key="17">
    <source>
        <dbReference type="PROSITE" id="PS50112"/>
    </source>
</evidence>
<keyword evidence="4" id="KW-1003">Cell membrane</keyword>
<dbReference type="InterPro" id="IPR029151">
    <property type="entry name" value="Sensor-like_sf"/>
</dbReference>
<evidence type="ECO:0000256" key="3">
    <source>
        <dbReference type="ARBA" id="ARBA00012438"/>
    </source>
</evidence>
<keyword evidence="13 15" id="KW-0472">Membrane</keyword>
<dbReference type="SMART" id="SM00091">
    <property type="entry name" value="PAS"/>
    <property type="match status" value="3"/>
</dbReference>
<feature type="domain" description="PAC" evidence="18">
    <location>
        <begin position="814"/>
        <end position="865"/>
    </location>
</feature>
<dbReference type="SUPFAM" id="SSF55874">
    <property type="entry name" value="ATPase domain of HSP90 chaperone/DNA topoisomerase II/histidine kinase"/>
    <property type="match status" value="1"/>
</dbReference>
<dbReference type="SMART" id="SM00387">
    <property type="entry name" value="HATPase_c"/>
    <property type="match status" value="1"/>
</dbReference>
<dbReference type="InterPro" id="IPR013656">
    <property type="entry name" value="PAS_4"/>
</dbReference>
<evidence type="ECO:0000256" key="11">
    <source>
        <dbReference type="ARBA" id="ARBA00022989"/>
    </source>
</evidence>
<feature type="domain" description="Histidine kinase" evidence="16">
    <location>
        <begin position="883"/>
        <end position="1118"/>
    </location>
</feature>
<dbReference type="InterPro" id="IPR000700">
    <property type="entry name" value="PAS-assoc_C"/>
</dbReference>
<dbReference type="Pfam" id="PF08447">
    <property type="entry name" value="PAS_3"/>
    <property type="match status" value="1"/>
</dbReference>
<dbReference type="SUPFAM" id="SSF47384">
    <property type="entry name" value="Homodimeric domain of signal transducing histidine kinase"/>
    <property type="match status" value="1"/>
</dbReference>
<dbReference type="EC" id="2.7.13.3" evidence="3"/>
<keyword evidence="9" id="KW-0418">Kinase</keyword>
<dbReference type="InterPro" id="IPR001610">
    <property type="entry name" value="PAC"/>
</dbReference>
<keyword evidence="21" id="KW-1185">Reference proteome</keyword>
<comment type="catalytic activity">
    <reaction evidence="1">
        <text>ATP + protein L-histidine = ADP + protein N-phospho-L-histidine.</text>
        <dbReference type="EC" id="2.7.13.3"/>
    </reaction>
</comment>
<dbReference type="InterPro" id="IPR003661">
    <property type="entry name" value="HisK_dim/P_dom"/>
</dbReference>
<organism evidence="20 21">
    <name type="scientific">Microcoleus asticus IPMA8</name>
    <dbReference type="NCBI Taxonomy" id="2563858"/>
    <lineage>
        <taxon>Bacteria</taxon>
        <taxon>Bacillati</taxon>
        <taxon>Cyanobacteriota</taxon>
        <taxon>Cyanophyceae</taxon>
        <taxon>Oscillatoriophycideae</taxon>
        <taxon>Oscillatoriales</taxon>
        <taxon>Microcoleaceae</taxon>
        <taxon>Microcoleus</taxon>
        <taxon>Microcoleus asticus</taxon>
    </lineage>
</organism>
<feature type="domain" description="PAS" evidence="17">
    <location>
        <begin position="438"/>
        <end position="474"/>
    </location>
</feature>
<dbReference type="SMART" id="SM00304">
    <property type="entry name" value="HAMP"/>
    <property type="match status" value="1"/>
</dbReference>
<evidence type="ECO:0000256" key="1">
    <source>
        <dbReference type="ARBA" id="ARBA00000085"/>
    </source>
</evidence>
<dbReference type="Gene3D" id="1.10.8.500">
    <property type="entry name" value="HAMP domain in histidine kinase"/>
    <property type="match status" value="1"/>
</dbReference>
<evidence type="ECO:0000256" key="9">
    <source>
        <dbReference type="ARBA" id="ARBA00022777"/>
    </source>
</evidence>
<proteinExistence type="predicted"/>
<dbReference type="CDD" id="cd06225">
    <property type="entry name" value="HAMP"/>
    <property type="match status" value="1"/>
</dbReference>
<evidence type="ECO:0000256" key="4">
    <source>
        <dbReference type="ARBA" id="ARBA00022475"/>
    </source>
</evidence>
<feature type="domain" description="PAC" evidence="18">
    <location>
        <begin position="517"/>
        <end position="569"/>
    </location>
</feature>
<dbReference type="InterPro" id="IPR000014">
    <property type="entry name" value="PAS"/>
</dbReference>
<comment type="subcellular location">
    <subcellularLocation>
        <location evidence="2">Cell membrane</location>
        <topology evidence="2">Multi-pass membrane protein</topology>
    </subcellularLocation>
</comment>
<dbReference type="InterPro" id="IPR036097">
    <property type="entry name" value="HisK_dim/P_sf"/>
</dbReference>
<protein>
    <recommendedName>
        <fullName evidence="3">histidine kinase</fullName>
        <ecNumber evidence="3">2.7.13.3</ecNumber>
    </recommendedName>
</protein>
<dbReference type="PROSITE" id="PS50109">
    <property type="entry name" value="HIS_KIN"/>
    <property type="match status" value="1"/>
</dbReference>
<evidence type="ECO:0000256" key="6">
    <source>
        <dbReference type="ARBA" id="ARBA00022679"/>
    </source>
</evidence>
<reference evidence="20 21" key="1">
    <citation type="journal article" date="2020" name="Sci. Rep.">
        <title>A novel cyanobacterial geosmin producer, revising GeoA distribution and dispersion patterns in Bacteria.</title>
        <authorList>
            <person name="Churro C."/>
            <person name="Semedo-Aguiar A.P."/>
            <person name="Silva A.D."/>
            <person name="Pereira-Leal J.B."/>
            <person name="Leite R.B."/>
        </authorList>
    </citation>
    <scope>NUCLEOTIDE SEQUENCE [LARGE SCALE GENOMIC DNA]</scope>
    <source>
        <strain evidence="20 21">IPMA8</strain>
    </source>
</reference>
<dbReference type="InterPro" id="IPR003660">
    <property type="entry name" value="HAMP_dom"/>
</dbReference>
<dbReference type="InterPro" id="IPR004358">
    <property type="entry name" value="Sig_transdc_His_kin-like_C"/>
</dbReference>
<evidence type="ECO:0000256" key="2">
    <source>
        <dbReference type="ARBA" id="ARBA00004651"/>
    </source>
</evidence>
<dbReference type="SUPFAM" id="SSF103190">
    <property type="entry name" value="Sensory domain-like"/>
    <property type="match status" value="1"/>
</dbReference>
<keyword evidence="10" id="KW-0067">ATP-binding</keyword>
<dbReference type="SUPFAM" id="SSF55785">
    <property type="entry name" value="PYP-like sensor domain (PAS domain)"/>
    <property type="match status" value="3"/>
</dbReference>
<keyword evidence="8" id="KW-0547">Nucleotide-binding</keyword>
<feature type="domain" description="HAMP" evidence="19">
    <location>
        <begin position="381"/>
        <end position="433"/>
    </location>
</feature>
<dbReference type="InterPro" id="IPR033479">
    <property type="entry name" value="dCache_1"/>
</dbReference>
<feature type="transmembrane region" description="Helical" evidence="15">
    <location>
        <begin position="21"/>
        <end position="43"/>
    </location>
</feature>
<evidence type="ECO:0000259" key="18">
    <source>
        <dbReference type="PROSITE" id="PS50113"/>
    </source>
</evidence>
<dbReference type="PANTHER" id="PTHR43047">
    <property type="entry name" value="TWO-COMPONENT HISTIDINE PROTEIN KINASE"/>
    <property type="match status" value="1"/>
</dbReference>
<dbReference type="SMART" id="SM00388">
    <property type="entry name" value="HisKA"/>
    <property type="match status" value="1"/>
</dbReference>
<evidence type="ECO:0000313" key="20">
    <source>
        <dbReference type="EMBL" id="NQE37357.1"/>
    </source>
</evidence>
<dbReference type="InterPro" id="IPR035965">
    <property type="entry name" value="PAS-like_dom_sf"/>
</dbReference>
<evidence type="ECO:0000256" key="12">
    <source>
        <dbReference type="ARBA" id="ARBA00023012"/>
    </source>
</evidence>
<dbReference type="PROSITE" id="PS50113">
    <property type="entry name" value="PAC"/>
    <property type="match status" value="3"/>
</dbReference>
<dbReference type="PROSITE" id="PS50112">
    <property type="entry name" value="PAS"/>
    <property type="match status" value="2"/>
</dbReference>
<dbReference type="Pfam" id="PF08448">
    <property type="entry name" value="PAS_4"/>
    <property type="match status" value="1"/>
</dbReference>
<dbReference type="SUPFAM" id="SSF158472">
    <property type="entry name" value="HAMP domain-like"/>
    <property type="match status" value="1"/>
</dbReference>
<dbReference type="CDD" id="cd00082">
    <property type="entry name" value="HisKA"/>
    <property type="match status" value="1"/>
</dbReference>
<dbReference type="Pfam" id="PF02518">
    <property type="entry name" value="HATPase_c"/>
    <property type="match status" value="1"/>
</dbReference>
<dbReference type="EMBL" id="SRRZ01000125">
    <property type="protein sequence ID" value="NQE37357.1"/>
    <property type="molecule type" value="Genomic_DNA"/>
</dbReference>
<dbReference type="Gene3D" id="1.10.287.130">
    <property type="match status" value="1"/>
</dbReference>
<evidence type="ECO:0000256" key="8">
    <source>
        <dbReference type="ARBA" id="ARBA00022741"/>
    </source>
</evidence>
<dbReference type="Pfam" id="PF00989">
    <property type="entry name" value="PAS"/>
    <property type="match status" value="1"/>
</dbReference>
<dbReference type="InterPro" id="IPR003594">
    <property type="entry name" value="HATPase_dom"/>
</dbReference>
<dbReference type="NCBIfam" id="TIGR00229">
    <property type="entry name" value="sensory_box"/>
    <property type="match status" value="3"/>
</dbReference>
<name>A0ABX2D3Z1_9CYAN</name>
<dbReference type="PRINTS" id="PR00344">
    <property type="entry name" value="BCTRLSENSOR"/>
</dbReference>
<keyword evidence="12" id="KW-0902">Two-component regulatory system</keyword>
<evidence type="ECO:0000256" key="13">
    <source>
        <dbReference type="ARBA" id="ARBA00023136"/>
    </source>
</evidence>
<dbReference type="InterPro" id="IPR005467">
    <property type="entry name" value="His_kinase_dom"/>
</dbReference>
<dbReference type="SMART" id="SM00086">
    <property type="entry name" value="PAC"/>
    <property type="match status" value="3"/>
</dbReference>
<evidence type="ECO:0000259" key="19">
    <source>
        <dbReference type="PROSITE" id="PS50885"/>
    </source>
</evidence>
<evidence type="ECO:0000259" key="16">
    <source>
        <dbReference type="PROSITE" id="PS50109"/>
    </source>
</evidence>
<feature type="domain" description="PAS" evidence="17">
    <location>
        <begin position="609"/>
        <end position="680"/>
    </location>
</feature>
<keyword evidence="11 15" id="KW-1133">Transmembrane helix</keyword>
<gene>
    <name evidence="20" type="primary">arcB_18</name>
    <name evidence="20" type="ORF">E5S67_05128</name>
</gene>
<evidence type="ECO:0000256" key="15">
    <source>
        <dbReference type="SAM" id="Phobius"/>
    </source>
</evidence>
<keyword evidence="7 15" id="KW-0812">Transmembrane</keyword>
<dbReference type="PROSITE" id="PS50885">
    <property type="entry name" value="HAMP"/>
    <property type="match status" value="1"/>
</dbReference>
<dbReference type="InterPro" id="IPR013767">
    <property type="entry name" value="PAS_fold"/>
</dbReference>
<dbReference type="CDD" id="cd12913">
    <property type="entry name" value="PDC1_MCP_like"/>
    <property type="match status" value="1"/>
</dbReference>
<evidence type="ECO:0000256" key="14">
    <source>
        <dbReference type="SAM" id="Coils"/>
    </source>
</evidence>